<dbReference type="GO" id="GO:0007052">
    <property type="term" value="P:mitotic spindle organization"/>
    <property type="evidence" value="ECO:0007669"/>
    <property type="project" value="TreeGrafter"/>
</dbReference>
<keyword evidence="3 6" id="KW-0547">Nucleotide-binding</keyword>
<dbReference type="Pfam" id="PF00225">
    <property type="entry name" value="Kinesin"/>
    <property type="match status" value="2"/>
</dbReference>
<feature type="domain" description="Kinesin motor" evidence="9">
    <location>
        <begin position="15"/>
        <end position="468"/>
    </location>
</feature>
<feature type="coiled-coil region" evidence="7">
    <location>
        <begin position="1309"/>
        <end position="1376"/>
    </location>
</feature>
<organism evidence="10 11">
    <name type="scientific">Scleroderma citrinum Foug A</name>
    <dbReference type="NCBI Taxonomy" id="1036808"/>
    <lineage>
        <taxon>Eukaryota</taxon>
        <taxon>Fungi</taxon>
        <taxon>Dikarya</taxon>
        <taxon>Basidiomycota</taxon>
        <taxon>Agaricomycotina</taxon>
        <taxon>Agaricomycetes</taxon>
        <taxon>Agaricomycetidae</taxon>
        <taxon>Boletales</taxon>
        <taxon>Sclerodermatineae</taxon>
        <taxon>Sclerodermataceae</taxon>
        <taxon>Scleroderma</taxon>
    </lineage>
</organism>
<feature type="region of interest" description="Disordered" evidence="8">
    <location>
        <begin position="871"/>
        <end position="913"/>
    </location>
</feature>
<keyword evidence="11" id="KW-1185">Reference proteome</keyword>
<dbReference type="GO" id="GO:0051231">
    <property type="term" value="P:spindle elongation"/>
    <property type="evidence" value="ECO:0007669"/>
    <property type="project" value="TreeGrafter"/>
</dbReference>
<evidence type="ECO:0000256" key="4">
    <source>
        <dbReference type="ARBA" id="ARBA00022840"/>
    </source>
</evidence>
<dbReference type="InterPro" id="IPR001752">
    <property type="entry name" value="Kinesin_motor_dom"/>
</dbReference>
<dbReference type="PRINTS" id="PR00380">
    <property type="entry name" value="KINESINHEAVY"/>
</dbReference>
<evidence type="ECO:0000313" key="10">
    <source>
        <dbReference type="EMBL" id="KIM55060.1"/>
    </source>
</evidence>
<dbReference type="InterPro" id="IPR019821">
    <property type="entry name" value="Kinesin_motor_CS"/>
</dbReference>
<feature type="compositionally biased region" description="Polar residues" evidence="8">
    <location>
        <begin position="1762"/>
        <end position="1787"/>
    </location>
</feature>
<dbReference type="PROSITE" id="PS00411">
    <property type="entry name" value="KINESIN_MOTOR_1"/>
    <property type="match status" value="1"/>
</dbReference>
<feature type="region of interest" description="Disordered" evidence="8">
    <location>
        <begin position="1586"/>
        <end position="1630"/>
    </location>
</feature>
<dbReference type="OrthoDB" id="3176171at2759"/>
<name>A0A0C3D2L1_9AGAM</name>
<dbReference type="Gene3D" id="3.40.850.10">
    <property type="entry name" value="Kinesin motor domain"/>
    <property type="match status" value="1"/>
</dbReference>
<feature type="coiled-coil region" evidence="7">
    <location>
        <begin position="1415"/>
        <end position="1442"/>
    </location>
</feature>
<dbReference type="STRING" id="1036808.A0A0C3D2L1"/>
<dbReference type="InParanoid" id="A0A0C3D2L1"/>
<evidence type="ECO:0000256" key="6">
    <source>
        <dbReference type="PROSITE-ProRule" id="PRU00283"/>
    </source>
</evidence>
<feature type="region of interest" description="Disordered" evidence="8">
    <location>
        <begin position="928"/>
        <end position="995"/>
    </location>
</feature>
<feature type="binding site" evidence="6">
    <location>
        <begin position="120"/>
        <end position="127"/>
    </location>
    <ligand>
        <name>ATP</name>
        <dbReference type="ChEBI" id="CHEBI:30616"/>
    </ligand>
</feature>
<accession>A0A0C3D2L1</accession>
<proteinExistence type="inferred from homology"/>
<feature type="compositionally biased region" description="Pro residues" evidence="8">
    <location>
        <begin position="1790"/>
        <end position="1805"/>
    </location>
</feature>
<evidence type="ECO:0000256" key="3">
    <source>
        <dbReference type="ARBA" id="ARBA00022741"/>
    </source>
</evidence>
<evidence type="ECO:0000256" key="1">
    <source>
        <dbReference type="ARBA" id="ARBA00004496"/>
    </source>
</evidence>
<feature type="compositionally biased region" description="Low complexity" evidence="8">
    <location>
        <begin position="928"/>
        <end position="963"/>
    </location>
</feature>
<dbReference type="InterPro" id="IPR036961">
    <property type="entry name" value="Kinesin_motor_dom_sf"/>
</dbReference>
<feature type="region of interest" description="Disordered" evidence="8">
    <location>
        <begin position="1762"/>
        <end position="1832"/>
    </location>
</feature>
<dbReference type="SMART" id="SM00129">
    <property type="entry name" value="KISc"/>
    <property type="match status" value="1"/>
</dbReference>
<keyword evidence="5 7" id="KW-0175">Coiled coil</keyword>
<feature type="compositionally biased region" description="Basic and acidic residues" evidence="8">
    <location>
        <begin position="1592"/>
        <end position="1607"/>
    </location>
</feature>
<evidence type="ECO:0000256" key="7">
    <source>
        <dbReference type="SAM" id="Coils"/>
    </source>
</evidence>
<evidence type="ECO:0000256" key="5">
    <source>
        <dbReference type="ARBA" id="ARBA00023054"/>
    </source>
</evidence>
<comment type="subcellular location">
    <subcellularLocation>
        <location evidence="1">Cytoplasm</location>
    </subcellularLocation>
</comment>
<gene>
    <name evidence="10" type="ORF">SCLCIDRAFT_1221473</name>
</gene>
<dbReference type="PANTHER" id="PTHR47969:SF15">
    <property type="entry name" value="CHROMOSOME-ASSOCIATED KINESIN KIF4A-RELATED"/>
    <property type="match status" value="1"/>
</dbReference>
<dbReference type="GO" id="GO:0003777">
    <property type="term" value="F:microtubule motor activity"/>
    <property type="evidence" value="ECO:0007669"/>
    <property type="project" value="InterPro"/>
</dbReference>
<dbReference type="GO" id="GO:0007018">
    <property type="term" value="P:microtubule-based movement"/>
    <property type="evidence" value="ECO:0007669"/>
    <property type="project" value="InterPro"/>
</dbReference>
<dbReference type="GO" id="GO:0005524">
    <property type="term" value="F:ATP binding"/>
    <property type="evidence" value="ECO:0007669"/>
    <property type="project" value="UniProtKB-UniRule"/>
</dbReference>
<comment type="similarity">
    <text evidence="6">Belongs to the TRAFAC class myosin-kinesin ATPase superfamily. Kinesin family.</text>
</comment>
<dbReference type="Proteomes" id="UP000053989">
    <property type="component" value="Unassembled WGS sequence"/>
</dbReference>
<evidence type="ECO:0000256" key="8">
    <source>
        <dbReference type="SAM" id="MobiDB-lite"/>
    </source>
</evidence>
<reference evidence="10 11" key="1">
    <citation type="submission" date="2014-04" db="EMBL/GenBank/DDBJ databases">
        <authorList>
            <consortium name="DOE Joint Genome Institute"/>
            <person name="Kuo A."/>
            <person name="Kohler A."/>
            <person name="Nagy L.G."/>
            <person name="Floudas D."/>
            <person name="Copeland A."/>
            <person name="Barry K.W."/>
            <person name="Cichocki N."/>
            <person name="Veneault-Fourrey C."/>
            <person name="LaButti K."/>
            <person name="Lindquist E.A."/>
            <person name="Lipzen A."/>
            <person name="Lundell T."/>
            <person name="Morin E."/>
            <person name="Murat C."/>
            <person name="Sun H."/>
            <person name="Tunlid A."/>
            <person name="Henrissat B."/>
            <person name="Grigoriev I.V."/>
            <person name="Hibbett D.S."/>
            <person name="Martin F."/>
            <person name="Nordberg H.P."/>
            <person name="Cantor M.N."/>
            <person name="Hua S.X."/>
        </authorList>
    </citation>
    <scope>NUCLEOTIDE SEQUENCE [LARGE SCALE GENOMIC DNA]</scope>
    <source>
        <strain evidence="10 11">Foug A</strain>
    </source>
</reference>
<reference evidence="11" key="2">
    <citation type="submission" date="2015-01" db="EMBL/GenBank/DDBJ databases">
        <title>Evolutionary Origins and Diversification of the Mycorrhizal Mutualists.</title>
        <authorList>
            <consortium name="DOE Joint Genome Institute"/>
            <consortium name="Mycorrhizal Genomics Consortium"/>
            <person name="Kohler A."/>
            <person name="Kuo A."/>
            <person name="Nagy L.G."/>
            <person name="Floudas D."/>
            <person name="Copeland A."/>
            <person name="Barry K.W."/>
            <person name="Cichocki N."/>
            <person name="Veneault-Fourrey C."/>
            <person name="LaButti K."/>
            <person name="Lindquist E.A."/>
            <person name="Lipzen A."/>
            <person name="Lundell T."/>
            <person name="Morin E."/>
            <person name="Murat C."/>
            <person name="Riley R."/>
            <person name="Ohm R."/>
            <person name="Sun H."/>
            <person name="Tunlid A."/>
            <person name="Henrissat B."/>
            <person name="Grigoriev I.V."/>
            <person name="Hibbett D.S."/>
            <person name="Martin F."/>
        </authorList>
    </citation>
    <scope>NUCLEOTIDE SEQUENCE [LARGE SCALE GENOMIC DNA]</scope>
    <source>
        <strain evidence="11">Foug A</strain>
    </source>
</reference>
<feature type="compositionally biased region" description="Basic and acidic residues" evidence="8">
    <location>
        <begin position="1614"/>
        <end position="1630"/>
    </location>
</feature>
<keyword evidence="2" id="KW-0963">Cytoplasm</keyword>
<evidence type="ECO:0000313" key="11">
    <source>
        <dbReference type="Proteomes" id="UP000053989"/>
    </source>
</evidence>
<feature type="coiled-coil region" evidence="7">
    <location>
        <begin position="698"/>
        <end position="805"/>
    </location>
</feature>
<feature type="compositionally biased region" description="Low complexity" evidence="8">
    <location>
        <begin position="1025"/>
        <end position="1034"/>
    </location>
</feature>
<dbReference type="InterPro" id="IPR027640">
    <property type="entry name" value="Kinesin-like_fam"/>
</dbReference>
<dbReference type="SUPFAM" id="SSF52540">
    <property type="entry name" value="P-loop containing nucleoside triphosphate hydrolases"/>
    <property type="match status" value="1"/>
</dbReference>
<evidence type="ECO:0000259" key="9">
    <source>
        <dbReference type="PROSITE" id="PS50067"/>
    </source>
</evidence>
<feature type="region of interest" description="Disordered" evidence="8">
    <location>
        <begin position="267"/>
        <end position="353"/>
    </location>
</feature>
<feature type="region of interest" description="Disordered" evidence="8">
    <location>
        <begin position="1016"/>
        <end position="1049"/>
    </location>
</feature>
<feature type="compositionally biased region" description="Polar residues" evidence="8">
    <location>
        <begin position="969"/>
        <end position="991"/>
    </location>
</feature>
<keyword evidence="4 6" id="KW-0067">ATP-binding</keyword>
<feature type="compositionally biased region" description="Low complexity" evidence="8">
    <location>
        <begin position="269"/>
        <end position="290"/>
    </location>
</feature>
<feature type="coiled-coil region" evidence="7">
    <location>
        <begin position="1481"/>
        <end position="1563"/>
    </location>
</feature>
<dbReference type="PANTHER" id="PTHR47969">
    <property type="entry name" value="CHROMOSOME-ASSOCIATED KINESIN KIF4A-RELATED"/>
    <property type="match status" value="1"/>
</dbReference>
<dbReference type="GO" id="GO:0008017">
    <property type="term" value="F:microtubule binding"/>
    <property type="evidence" value="ECO:0007669"/>
    <property type="project" value="InterPro"/>
</dbReference>
<sequence>MAPPSSSSSSGSTTSVQVALRIRPTTTQDAISIPARFQRIVIHATSQTIVAVDASSAAPAASGSATAVATPTTTPAKKQMFAFDQVHSPNTTQHALFTSTALPLISRFLEGFNCTILAYGQTSSGKTFTMTGVDLDANPSDPHNGMGIIPRAVSTIFSQAKKLKEERGASWNYTIKGSFIEIYNEDLIDLLSSDDTGGLRREVQIREAKDGSIIWGGLREVNVRSSAEVMNLIRQGTSIRRTNETDMNAQSSRSHAIFSLTLTQKKYTGSGIPPRSSSPLPLSGRSPSRIARPGSLYTNGSSPTAARVSSPTPVRPATPSFQAAMGRGGGLRPASALGLRPPDSRSDNADDDSGEWTTIVSKFHFVDLAGSERLKRTAAAGERIKEGISINSGLLALGNVISALGDPSRAKSHTNSHVPYRDSKLTRLLQDSLGGNAHTLMIACVSPTEWNVAETVNTLKYANRARNIKNRAVVNEKEDGWDDIEWLQGTVTRLRKELKLLKEGGVTSASHDLTGTVIESTESPSKRMLQQMSELQNNYEGLREKYVDRTEELARLRRELGERHRQSSGGSVGGTAKYEEIVGPVIEEYEKTISAMEAELGLNRAALRLTNEMVEEKEEELLQITERHAATELYVEELRSRLAKLGEREASTEAYVRDLEEKMKSYDETSVSSSESLSDLKREVVRYKEVEAQSITYITELEARLARSDESILSLQQTVQRLEGECERRRTEAETLQTRLESLKKDGESWRTDLEEREKKVKELEMKMEEWKRKRKEAGEDRERLGSMVGEVEQARRNLEDLSAAKASGPSTGSSGVNTPVTTDLSVETQLLALQQTHAATLADLATVSSKYRNALQEIADLAAQIQEAKLSNPTIPESPDETTESPVIRRRMTTSRSREASGDPTQLEAPGRRHFFRQAISSESLHSKSLSQSLSPSVSLSQELSLARSRRISSSSHGTSTNPPSPHRCNTSLSISSVNGRSTPTEQRSAVSMEREIMRLQEVLKEREAEIQSLEASLKEKKPTSSTAASSTTGQAQNDTDDPSTHLSPTTAQKFQAIRKNMELHGVTPLANGTTSDTEVDESLDRLNELMLSMAQKESQHKELVDTLNEQLVQVRRAHDELVILSRDQALNMSTELEVLHAKHDQALEELADIRQRENDLVESIKKTEADHAATVEALRADHHQALDAKSKEVDELVAQLKDEHQSSYETLRTQLTEANAALDKAICDHEEAFGKLAADHESELHRSSQEAKYALQVLTEEHQASFAKLSDEHDAAMKRKDEAAAADLHRTEEEYYNALTKLRNDHAEALQKQTDEAAAMLERLKEDHASEMRMAEKARECSLSESESSRDQALRELQEEHAAAIARKETLYSEDMEKLRAEQSRILSSKEEDYRSRREHMKMEHSTAIALLREQSEAQIESLTKAIEELHKEAATSATQAREEHDAAVQALQDGHNVAIEQLTCKHEVEIARVKATHADELKATLSEITQEREALVASHSDAVRRLQAEHEAALDAARSALNSAQESHCNALEDARANTEQRLAQERERSAAVLVELEQRHLARHGKLEEDHTALCRELEATRGSAKAAEQKHVQELEAERERSTLSLEESQLRHTSEREAMQKDVDSLKKEVESYQTAADKFAKERVSQEHLISEKAQLMVTMEEDLTAVRSEKEGLKAELEELKAVFEKTQAEQTKLSHEASKRESLVDELEKHRSLIAEMQDTLQRAKDENDTLQAEKAKQENTLRDLQAQIARNSIVQEASTPRATPDRNLSFTRINNLNGKLPPPTPPPSVPPPPAPTQESNFSISTQSSIISPSSSKDSHITDSPATSVVSINIPGVPPLDAKAAAAKIEDDLRLIDEQEVMIKTLNKQLSHCESDLATHMDLVSTLETSLSESEKNLRKARIQATEFARERDSLSAQVDSLRSELQEARREVATVRKSIVEEKESLESKLDEERRAKERARAQLDSRMEELQRRKSKFACL</sequence>
<dbReference type="HOGENOM" id="CLU_001982_0_0_1"/>
<feature type="compositionally biased region" description="Polar residues" evidence="8">
    <location>
        <begin position="296"/>
        <end position="312"/>
    </location>
</feature>
<evidence type="ECO:0000256" key="2">
    <source>
        <dbReference type="ARBA" id="ARBA00022490"/>
    </source>
</evidence>
<dbReference type="GO" id="GO:0005737">
    <property type="term" value="C:cytoplasm"/>
    <property type="evidence" value="ECO:0007669"/>
    <property type="project" value="UniProtKB-SubCell"/>
</dbReference>
<dbReference type="GO" id="GO:0005875">
    <property type="term" value="C:microtubule associated complex"/>
    <property type="evidence" value="ECO:0007669"/>
    <property type="project" value="TreeGrafter"/>
</dbReference>
<keyword evidence="6" id="KW-0505">Motor protein</keyword>
<dbReference type="EMBL" id="KN822142">
    <property type="protein sequence ID" value="KIM55060.1"/>
    <property type="molecule type" value="Genomic_DNA"/>
</dbReference>
<protein>
    <recommendedName>
        <fullName evidence="9">Kinesin motor domain-containing protein</fullName>
    </recommendedName>
</protein>
<feature type="coiled-coil region" evidence="7">
    <location>
        <begin position="525"/>
        <end position="559"/>
    </location>
</feature>
<dbReference type="InterPro" id="IPR027417">
    <property type="entry name" value="P-loop_NTPase"/>
</dbReference>
<feature type="coiled-coil region" evidence="7">
    <location>
        <begin position="1865"/>
        <end position="1984"/>
    </location>
</feature>
<feature type="coiled-coil region" evidence="7">
    <location>
        <begin position="1138"/>
        <end position="1230"/>
    </location>
</feature>
<dbReference type="PROSITE" id="PS50067">
    <property type="entry name" value="KINESIN_MOTOR_2"/>
    <property type="match status" value="1"/>
</dbReference>
<feature type="compositionally biased region" description="Low complexity" evidence="8">
    <location>
        <begin position="1809"/>
        <end position="1825"/>
    </location>
</feature>